<keyword evidence="4" id="KW-1185">Reference proteome</keyword>
<keyword evidence="1" id="KW-0812">Transmembrane</keyword>
<dbReference type="EMBL" id="ARZX01000007">
    <property type="protein sequence ID" value="EWH13836.1"/>
    <property type="molecule type" value="Genomic_DNA"/>
</dbReference>
<organism evidence="3 4">
    <name type="scientific">Cellulophaga geojensis KL-A</name>
    <dbReference type="NCBI Taxonomy" id="1328323"/>
    <lineage>
        <taxon>Bacteria</taxon>
        <taxon>Pseudomonadati</taxon>
        <taxon>Bacteroidota</taxon>
        <taxon>Flavobacteriia</taxon>
        <taxon>Flavobacteriales</taxon>
        <taxon>Flavobacteriaceae</taxon>
        <taxon>Cellulophaga</taxon>
    </lineage>
</organism>
<feature type="transmembrane region" description="Helical" evidence="1">
    <location>
        <begin position="6"/>
        <end position="25"/>
    </location>
</feature>
<comment type="caution">
    <text evidence="3">The sequence shown here is derived from an EMBL/GenBank/DDBJ whole genome shotgun (WGS) entry which is preliminary data.</text>
</comment>
<dbReference type="NCBIfam" id="NF047864">
    <property type="entry name" value="CBU_0592_membra"/>
    <property type="match status" value="1"/>
</dbReference>
<evidence type="ECO:0000313" key="4">
    <source>
        <dbReference type="Proteomes" id="UP000019275"/>
    </source>
</evidence>
<gene>
    <name evidence="3" type="ORF">KLA_07287</name>
</gene>
<feature type="transmembrane region" description="Helical" evidence="1">
    <location>
        <begin position="56"/>
        <end position="74"/>
    </location>
</feature>
<dbReference type="InterPro" id="IPR058058">
    <property type="entry name" value="CBU_0592-like"/>
</dbReference>
<reference evidence="3 4" key="1">
    <citation type="journal article" date="2014" name="Genome Announc.">
        <title>Draft Genome Sequence of the Carrageenan-Degrading Bacterium Cellulophaga sp. Strain KL-A, Isolated from Decaying Marine Algae.</title>
        <authorList>
            <person name="Shan D."/>
            <person name="Ying J."/>
            <person name="Li X."/>
            <person name="Gao Z."/>
            <person name="Wei G."/>
            <person name="Shao Z."/>
        </authorList>
    </citation>
    <scope>NUCLEOTIDE SEQUENCE [LARGE SCALE GENOMIC DNA]</scope>
    <source>
        <strain evidence="3 4">KL-A</strain>
    </source>
</reference>
<dbReference type="Proteomes" id="UP000019275">
    <property type="component" value="Unassembled WGS sequence"/>
</dbReference>
<dbReference type="Pfam" id="PF26604">
    <property type="entry name" value="CBU_0592"/>
    <property type="match status" value="1"/>
</dbReference>
<name>A0ABN0RPQ6_9FLAO</name>
<sequence>MFSIIGWLGALLFVVSYLLLSIGKLSSKSKVYHILNILGAVCLIINGFALNDFPNVVVNAVWACIGLYAIVKVVK</sequence>
<evidence type="ECO:0000256" key="1">
    <source>
        <dbReference type="SAM" id="Phobius"/>
    </source>
</evidence>
<dbReference type="RefSeq" id="WP_013621206.1">
    <property type="nucleotide sequence ID" value="NZ_ARZX01000007.1"/>
</dbReference>
<accession>A0ABN0RPQ6</accession>
<evidence type="ECO:0000259" key="2">
    <source>
        <dbReference type="Pfam" id="PF26604"/>
    </source>
</evidence>
<evidence type="ECO:0000313" key="3">
    <source>
        <dbReference type="EMBL" id="EWH13836.1"/>
    </source>
</evidence>
<proteinExistence type="predicted"/>
<keyword evidence="1" id="KW-0472">Membrane</keyword>
<feature type="transmembrane region" description="Helical" evidence="1">
    <location>
        <begin position="32"/>
        <end position="50"/>
    </location>
</feature>
<feature type="domain" description="CBU-0592-like" evidence="2">
    <location>
        <begin position="3"/>
        <end position="74"/>
    </location>
</feature>
<keyword evidence="1" id="KW-1133">Transmembrane helix</keyword>
<protein>
    <recommendedName>
        <fullName evidence="2">CBU-0592-like domain-containing protein</fullName>
    </recommendedName>
</protein>